<keyword evidence="1" id="KW-0812">Transmembrane</keyword>
<keyword evidence="1" id="KW-0472">Membrane</keyword>
<evidence type="ECO:0008006" key="4">
    <source>
        <dbReference type="Google" id="ProtNLM"/>
    </source>
</evidence>
<accession>A0ABW7PML4</accession>
<keyword evidence="1" id="KW-1133">Transmembrane helix</keyword>
<sequence length="60" mass="6722">MAYLLMAWWPQDNLYRLAGKHDWPRQAALVYAFNVPLMIAGAVVALYLTRRPSPSSASDG</sequence>
<evidence type="ECO:0000313" key="3">
    <source>
        <dbReference type="Proteomes" id="UP001610631"/>
    </source>
</evidence>
<gene>
    <name evidence="2" type="ORF">WDV06_31875</name>
</gene>
<keyword evidence="3" id="KW-1185">Reference proteome</keyword>
<dbReference type="RefSeq" id="WP_395513290.1">
    <property type="nucleotide sequence ID" value="NZ_JBBDHD010000140.1"/>
</dbReference>
<evidence type="ECO:0000313" key="2">
    <source>
        <dbReference type="EMBL" id="MFH7599663.1"/>
    </source>
</evidence>
<feature type="transmembrane region" description="Helical" evidence="1">
    <location>
        <begin position="28"/>
        <end position="48"/>
    </location>
</feature>
<comment type="caution">
    <text evidence="2">The sequence shown here is derived from an EMBL/GenBank/DDBJ whole genome shotgun (WGS) entry which is preliminary data.</text>
</comment>
<dbReference type="Proteomes" id="UP001610631">
    <property type="component" value="Unassembled WGS sequence"/>
</dbReference>
<evidence type="ECO:0000256" key="1">
    <source>
        <dbReference type="SAM" id="Phobius"/>
    </source>
</evidence>
<name>A0ABW7PML4_9ACTN</name>
<organism evidence="2 3">
    <name type="scientific">Streptomyces racemochromogenes</name>
    <dbReference type="NCBI Taxonomy" id="67353"/>
    <lineage>
        <taxon>Bacteria</taxon>
        <taxon>Bacillati</taxon>
        <taxon>Actinomycetota</taxon>
        <taxon>Actinomycetes</taxon>
        <taxon>Kitasatosporales</taxon>
        <taxon>Streptomycetaceae</taxon>
        <taxon>Streptomyces</taxon>
    </lineage>
</organism>
<protein>
    <recommendedName>
        <fullName evidence="4">Integral membrane protein</fullName>
    </recommendedName>
</protein>
<proteinExistence type="predicted"/>
<reference evidence="2 3" key="1">
    <citation type="submission" date="2024-03" db="EMBL/GenBank/DDBJ databases">
        <title>Whole genome sequencing of Streptomyces racemochromogenes, to identify antimicrobial biosynthetic gene clusters.</title>
        <authorList>
            <person name="Suryawanshi P."/>
            <person name="Krishnaraj P.U."/>
            <person name="Arun Y.P."/>
            <person name="Suryawanshi M.P."/>
            <person name="Rakshit O."/>
        </authorList>
    </citation>
    <scope>NUCLEOTIDE SEQUENCE [LARGE SCALE GENOMIC DNA]</scope>
    <source>
        <strain evidence="2 3">AUDT626</strain>
    </source>
</reference>
<dbReference type="EMBL" id="JBBDHD010000140">
    <property type="protein sequence ID" value="MFH7599663.1"/>
    <property type="molecule type" value="Genomic_DNA"/>
</dbReference>